<dbReference type="Pfam" id="PF13439">
    <property type="entry name" value="Glyco_transf_4"/>
    <property type="match status" value="1"/>
</dbReference>
<dbReference type="EMBL" id="LYXE01000055">
    <property type="protein sequence ID" value="PDW00163.1"/>
    <property type="molecule type" value="Genomic_DNA"/>
</dbReference>
<accession>A0A2H3L9V5</accession>
<dbReference type="AlphaFoldDB" id="A0A2H3L9V5"/>
<feature type="domain" description="Glycosyltransferase subfamily 4-like N-terminal" evidence="2">
    <location>
        <begin position="12"/>
        <end position="160"/>
    </location>
</feature>
<reference evidence="3 4" key="1">
    <citation type="submission" date="2016-05" db="EMBL/GenBank/DDBJ databases">
        <authorList>
            <person name="Lavstsen T."/>
            <person name="Jespersen J.S."/>
        </authorList>
    </citation>
    <scope>NUCLEOTIDE SEQUENCE [LARGE SCALE GENOMIC DNA]</scope>
    <source>
        <strain evidence="3 4">B7-9</strain>
    </source>
</reference>
<name>A0A2H3L9V5_9CHLR</name>
<dbReference type="PANTHER" id="PTHR12526">
    <property type="entry name" value="GLYCOSYLTRANSFERASE"/>
    <property type="match status" value="1"/>
</dbReference>
<dbReference type="InterPro" id="IPR028098">
    <property type="entry name" value="Glyco_trans_4-like_N"/>
</dbReference>
<dbReference type="RefSeq" id="WP_097651243.1">
    <property type="nucleotide sequence ID" value="NZ_LYXE01000055.1"/>
</dbReference>
<dbReference type="GO" id="GO:0016757">
    <property type="term" value="F:glycosyltransferase activity"/>
    <property type="evidence" value="ECO:0007669"/>
    <property type="project" value="InterPro"/>
</dbReference>
<feature type="domain" description="Glycosyl transferase family 1" evidence="1">
    <location>
        <begin position="175"/>
        <end position="322"/>
    </location>
</feature>
<dbReference type="OrthoDB" id="9806653at2"/>
<keyword evidence="4" id="KW-1185">Reference proteome</keyword>
<dbReference type="Pfam" id="PF00534">
    <property type="entry name" value="Glycos_transf_1"/>
    <property type="match status" value="1"/>
</dbReference>
<evidence type="ECO:0000313" key="4">
    <source>
        <dbReference type="Proteomes" id="UP000220922"/>
    </source>
</evidence>
<dbReference type="Proteomes" id="UP000220922">
    <property type="component" value="Unassembled WGS sequence"/>
</dbReference>
<evidence type="ECO:0000313" key="3">
    <source>
        <dbReference type="EMBL" id="PDW00163.1"/>
    </source>
</evidence>
<dbReference type="CDD" id="cd03801">
    <property type="entry name" value="GT4_PimA-like"/>
    <property type="match status" value="1"/>
</dbReference>
<protein>
    <submittedName>
        <fullName evidence="3">Uncharacterized protein</fullName>
    </submittedName>
</protein>
<dbReference type="InterPro" id="IPR001296">
    <property type="entry name" value="Glyco_trans_1"/>
</dbReference>
<sequence length="401" mass="44059">MKIALFVGDMRVGGVTTFVLELGQILLKAGHTVTLVACGQGEWWPRLAEKGIPAVSLAPNRWESAVHHVRRLANHFIAERYDLVLINIGLGVLPVMRGLHGWPAETAAIPVLHNDLARVYAHAQINRQAWNVAVAVSPRVQSAATERLSGKTILTIPYGIRIPPEQQLTIQLPWETPVRLLFVGALCDTHKGILRLPKILAACRQRQIPARLTIIGEGGDRGRLEQVLAQCGLTDLVELRGAQPAEAVYQAMQAHHMLLMPSNFEGLPLVSLEAQANGCVPVASRLAGITDFGIDEGVSGYLVDREDIQGYVGAINNLLKAERWQSFSRAGIERIRQHFSVAVMGARYLDLIEHIAAGAYSYSLPEPQPSKAERLFTVRDYLPGALRSRFSRLAGWARGFL</sequence>
<dbReference type="Gene3D" id="3.40.50.2000">
    <property type="entry name" value="Glycogen Phosphorylase B"/>
    <property type="match status" value="2"/>
</dbReference>
<gene>
    <name evidence="3" type="ORF">A9Q02_21975</name>
</gene>
<comment type="caution">
    <text evidence="3">The sequence shown here is derived from an EMBL/GenBank/DDBJ whole genome shotgun (WGS) entry which is preliminary data.</text>
</comment>
<dbReference type="PANTHER" id="PTHR12526:SF636">
    <property type="entry name" value="BLL3647 PROTEIN"/>
    <property type="match status" value="1"/>
</dbReference>
<organism evidence="3 4">
    <name type="scientific">Candidatus Chloroploca asiatica</name>
    <dbReference type="NCBI Taxonomy" id="1506545"/>
    <lineage>
        <taxon>Bacteria</taxon>
        <taxon>Bacillati</taxon>
        <taxon>Chloroflexota</taxon>
        <taxon>Chloroflexia</taxon>
        <taxon>Chloroflexales</taxon>
        <taxon>Chloroflexineae</taxon>
        <taxon>Oscillochloridaceae</taxon>
        <taxon>Candidatus Chloroploca</taxon>
    </lineage>
</organism>
<dbReference type="SUPFAM" id="SSF53756">
    <property type="entry name" value="UDP-Glycosyltransferase/glycogen phosphorylase"/>
    <property type="match status" value="1"/>
</dbReference>
<evidence type="ECO:0000259" key="2">
    <source>
        <dbReference type="Pfam" id="PF13439"/>
    </source>
</evidence>
<proteinExistence type="predicted"/>
<evidence type="ECO:0000259" key="1">
    <source>
        <dbReference type="Pfam" id="PF00534"/>
    </source>
</evidence>